<comment type="subcellular location">
    <subcellularLocation>
        <location evidence="1">Membrane</location>
        <topology evidence="1">Single-pass membrane protein</topology>
    </subcellularLocation>
</comment>
<comment type="similarity">
    <text evidence="2 6">Belongs to the glycosyltransferase 92 family.</text>
</comment>
<dbReference type="AlphaFoldDB" id="A0A1I7SGA2"/>
<evidence type="ECO:0000256" key="2">
    <source>
        <dbReference type="ARBA" id="ARBA00007647"/>
    </source>
</evidence>
<keyword evidence="4 6" id="KW-0808">Transferase</keyword>
<evidence type="ECO:0000256" key="6">
    <source>
        <dbReference type="RuleBase" id="RU366017"/>
    </source>
</evidence>
<evidence type="ECO:0000256" key="3">
    <source>
        <dbReference type="ARBA" id="ARBA00022676"/>
    </source>
</evidence>
<keyword evidence="5" id="KW-0472">Membrane</keyword>
<accession>A0A1I7SGA2</accession>
<dbReference type="Proteomes" id="UP000095284">
    <property type="component" value="Unplaced"/>
</dbReference>
<dbReference type="GO" id="GO:0016020">
    <property type="term" value="C:membrane"/>
    <property type="evidence" value="ECO:0007669"/>
    <property type="project" value="UniProtKB-SubCell"/>
</dbReference>
<organism evidence="7 8">
    <name type="scientific">Bursaphelenchus xylophilus</name>
    <name type="common">Pinewood nematode worm</name>
    <name type="synonym">Aphelenchoides xylophilus</name>
    <dbReference type="NCBI Taxonomy" id="6326"/>
    <lineage>
        <taxon>Eukaryota</taxon>
        <taxon>Metazoa</taxon>
        <taxon>Ecdysozoa</taxon>
        <taxon>Nematoda</taxon>
        <taxon>Chromadorea</taxon>
        <taxon>Rhabditida</taxon>
        <taxon>Tylenchina</taxon>
        <taxon>Tylenchomorpha</taxon>
        <taxon>Aphelenchoidea</taxon>
        <taxon>Aphelenchoididae</taxon>
        <taxon>Bursaphelenchus</taxon>
    </lineage>
</organism>
<evidence type="ECO:0000313" key="8">
    <source>
        <dbReference type="WBParaSite" id="BXY_1206600.1"/>
    </source>
</evidence>
<sequence length="286" mass="32976">MKPRIHNFWRHLPTRKIAKVATIIVVLQTVYLLTMHNELMDLFSGDEDFPTMRPINHTFEDMDSVKYIQDLVNGKAEVAPVVEPEKYPEIYLGCSMEETRNVSRGWITNGRWFLYSAYEDRRANSLHTHDYVLIVDTDEIVVPVEEENWNDMISKFIRGFRQNATSLSARNVFKFPRKGDGVGMSGRRTRASIAQDKGVTGKSFISTQTAATVFNHFALHRLHGNVARTAYFPTSAALKLHYKTDCPTDFRDECDRLKNSSIPDHSLDRWSEEVAEQAKEFIKRVD</sequence>
<evidence type="ECO:0000313" key="7">
    <source>
        <dbReference type="Proteomes" id="UP000095284"/>
    </source>
</evidence>
<dbReference type="GO" id="GO:0016757">
    <property type="term" value="F:glycosyltransferase activity"/>
    <property type="evidence" value="ECO:0007669"/>
    <property type="project" value="UniProtKB-UniRule"/>
</dbReference>
<dbReference type="EC" id="2.4.1.-" evidence="6"/>
<keyword evidence="3 6" id="KW-0328">Glycosyltransferase</keyword>
<reference evidence="8" key="1">
    <citation type="submission" date="2016-11" db="UniProtKB">
        <authorList>
            <consortium name="WormBaseParasite"/>
        </authorList>
    </citation>
    <scope>IDENTIFICATION</scope>
</reference>
<evidence type="ECO:0000256" key="1">
    <source>
        <dbReference type="ARBA" id="ARBA00004167"/>
    </source>
</evidence>
<evidence type="ECO:0000256" key="4">
    <source>
        <dbReference type="ARBA" id="ARBA00022679"/>
    </source>
</evidence>
<evidence type="ECO:0000256" key="5">
    <source>
        <dbReference type="ARBA" id="ARBA00023136"/>
    </source>
</evidence>
<proteinExistence type="inferred from homology"/>
<dbReference type="WBParaSite" id="BXY_1206600.1">
    <property type="protein sequence ID" value="BXY_1206600.1"/>
    <property type="gene ID" value="BXY_1206600"/>
</dbReference>
<name>A0A1I7SGA2_BURXY</name>
<dbReference type="InterPro" id="IPR008166">
    <property type="entry name" value="Glyco_transf_92"/>
</dbReference>
<dbReference type="Pfam" id="PF01697">
    <property type="entry name" value="Glyco_transf_92"/>
    <property type="match status" value="1"/>
</dbReference>
<protein>
    <recommendedName>
        <fullName evidence="6">Glycosyltransferase family 92 protein</fullName>
        <ecNumber evidence="6">2.4.1.-</ecNumber>
    </recommendedName>
</protein>